<feature type="compositionally biased region" description="Polar residues" evidence="1">
    <location>
        <begin position="92"/>
        <end position="110"/>
    </location>
</feature>
<dbReference type="AlphaFoldDB" id="A0A182S7P8"/>
<dbReference type="VEuPathDB" id="VectorBase:AMAM001352"/>
<keyword evidence="3" id="KW-1185">Reference proteome</keyword>
<name>A0A182S7P8_9DIPT</name>
<feature type="compositionally biased region" description="Acidic residues" evidence="1">
    <location>
        <begin position="7"/>
        <end position="23"/>
    </location>
</feature>
<accession>A0A182S7P8</accession>
<proteinExistence type="predicted"/>
<feature type="region of interest" description="Disordered" evidence="1">
    <location>
        <begin position="1"/>
        <end position="26"/>
    </location>
</feature>
<evidence type="ECO:0000313" key="2">
    <source>
        <dbReference type="EnsemblMetazoa" id="AMAM001352-PA"/>
    </source>
</evidence>
<dbReference type="Proteomes" id="UP000075901">
    <property type="component" value="Unassembled WGS sequence"/>
</dbReference>
<evidence type="ECO:0000256" key="1">
    <source>
        <dbReference type="SAM" id="MobiDB-lite"/>
    </source>
</evidence>
<evidence type="ECO:0000313" key="3">
    <source>
        <dbReference type="Proteomes" id="UP000075901"/>
    </source>
</evidence>
<organism evidence="2 3">
    <name type="scientific">Anopheles maculatus</name>
    <dbReference type="NCBI Taxonomy" id="74869"/>
    <lineage>
        <taxon>Eukaryota</taxon>
        <taxon>Metazoa</taxon>
        <taxon>Ecdysozoa</taxon>
        <taxon>Arthropoda</taxon>
        <taxon>Hexapoda</taxon>
        <taxon>Insecta</taxon>
        <taxon>Pterygota</taxon>
        <taxon>Neoptera</taxon>
        <taxon>Endopterygota</taxon>
        <taxon>Diptera</taxon>
        <taxon>Nematocera</taxon>
        <taxon>Culicoidea</taxon>
        <taxon>Culicidae</taxon>
        <taxon>Anophelinae</taxon>
        <taxon>Anopheles</taxon>
        <taxon>Anopheles maculatus group</taxon>
    </lineage>
</organism>
<feature type="region of interest" description="Disordered" evidence="1">
    <location>
        <begin position="78"/>
        <end position="110"/>
    </location>
</feature>
<reference evidence="3" key="1">
    <citation type="submission" date="2013-09" db="EMBL/GenBank/DDBJ databases">
        <title>The Genome Sequence of Anopheles maculatus species B.</title>
        <authorList>
            <consortium name="The Broad Institute Genomics Platform"/>
            <person name="Neafsey D.E."/>
            <person name="Besansky N."/>
            <person name="Howell P."/>
            <person name="Walton C."/>
            <person name="Young S.K."/>
            <person name="Zeng Q."/>
            <person name="Gargeya S."/>
            <person name="Fitzgerald M."/>
            <person name="Haas B."/>
            <person name="Abouelleil A."/>
            <person name="Allen A.W."/>
            <person name="Alvarado L."/>
            <person name="Arachchi H.M."/>
            <person name="Berlin A.M."/>
            <person name="Chapman S.B."/>
            <person name="Gainer-Dewar J."/>
            <person name="Goldberg J."/>
            <person name="Griggs A."/>
            <person name="Gujja S."/>
            <person name="Hansen M."/>
            <person name="Howarth C."/>
            <person name="Imamovic A."/>
            <person name="Ireland A."/>
            <person name="Larimer J."/>
            <person name="McCowan C."/>
            <person name="Murphy C."/>
            <person name="Pearson M."/>
            <person name="Poon T.W."/>
            <person name="Priest M."/>
            <person name="Roberts A."/>
            <person name="Saif S."/>
            <person name="Shea T."/>
            <person name="Sisk P."/>
            <person name="Sykes S."/>
            <person name="Wortman J."/>
            <person name="Nusbaum C."/>
            <person name="Birren B."/>
        </authorList>
    </citation>
    <scope>NUCLEOTIDE SEQUENCE [LARGE SCALE GENOMIC DNA]</scope>
    <source>
        <strain evidence="3">maculatus3</strain>
    </source>
</reference>
<sequence length="110" mass="12756">MRGDQQPIDDGESMEFGDEDESMPSELLPNLQYTGMINNHINYNKYNSIFYPPGSLSPVRSDDLALEKVSYRTYHNQRRQMHESPLHRVQGPWQQHQRAGVRQPTNPTKG</sequence>
<reference evidence="2" key="2">
    <citation type="submission" date="2020-05" db="UniProtKB">
        <authorList>
            <consortium name="EnsemblMetazoa"/>
        </authorList>
    </citation>
    <scope>IDENTIFICATION</scope>
    <source>
        <strain evidence="2">maculatus3</strain>
    </source>
</reference>
<protein>
    <submittedName>
        <fullName evidence="2">Uncharacterized protein</fullName>
    </submittedName>
</protein>
<dbReference type="EnsemblMetazoa" id="AMAM001352-RA">
    <property type="protein sequence ID" value="AMAM001352-PA"/>
    <property type="gene ID" value="AMAM001352"/>
</dbReference>